<organism evidence="2 3">
    <name type="scientific">Dactylosporangium cerinum</name>
    <dbReference type="NCBI Taxonomy" id="1434730"/>
    <lineage>
        <taxon>Bacteria</taxon>
        <taxon>Bacillati</taxon>
        <taxon>Actinomycetota</taxon>
        <taxon>Actinomycetes</taxon>
        <taxon>Micromonosporales</taxon>
        <taxon>Micromonosporaceae</taxon>
        <taxon>Dactylosporangium</taxon>
    </lineage>
</organism>
<dbReference type="RefSeq" id="WP_380129420.1">
    <property type="nucleotide sequence ID" value="NZ_JBHSIU010000135.1"/>
</dbReference>
<sequence length="267" mass="29099">MVSDAPSPQDSNARLTDLLRTGLGRADAKGRAQVVLKLFSPAEQEELVALLHAYLWDTAAPHDNDWHRSPGNIMTLWAELLAISTQTRQRLIPLRTGLIKVMTDRSLGYRTHPQSVPVFIRAYTGPLATPVHPGDPRQTTSTITISARGAGFGDPATDKAVETAAETVVAAHYKAAGWTVTRVAHLNCGWDLTATKDNTELHLEVKGVSSSMPSVLLTRNELRTAELDEAWRLAVVTTVLTNPHLQEFNRDAVTAAADPTVFRVNLS</sequence>
<accession>A0ABV9WNY5</accession>
<dbReference type="EMBL" id="JBHSIU010000135">
    <property type="protein sequence ID" value="MFC5008718.1"/>
    <property type="molecule type" value="Genomic_DNA"/>
</dbReference>
<evidence type="ECO:0000313" key="3">
    <source>
        <dbReference type="Proteomes" id="UP001595912"/>
    </source>
</evidence>
<keyword evidence="3" id="KW-1185">Reference proteome</keyword>
<dbReference type="InterPro" id="IPR024975">
    <property type="entry name" value="NOV_C"/>
</dbReference>
<name>A0ABV9WNY5_9ACTN</name>
<protein>
    <submittedName>
        <fullName evidence="2">Protein NO VEIN domain-containing protein</fullName>
    </submittedName>
</protein>
<dbReference type="Proteomes" id="UP001595912">
    <property type="component" value="Unassembled WGS sequence"/>
</dbReference>
<feature type="domain" description="Protein NO VEIN C-terminal" evidence="1">
    <location>
        <begin position="162"/>
        <end position="245"/>
    </location>
</feature>
<dbReference type="Pfam" id="PF13020">
    <property type="entry name" value="NOV_C"/>
    <property type="match status" value="1"/>
</dbReference>
<reference evidence="3" key="1">
    <citation type="journal article" date="2019" name="Int. J. Syst. Evol. Microbiol.">
        <title>The Global Catalogue of Microorganisms (GCM) 10K type strain sequencing project: providing services to taxonomists for standard genome sequencing and annotation.</title>
        <authorList>
            <consortium name="The Broad Institute Genomics Platform"/>
            <consortium name="The Broad Institute Genome Sequencing Center for Infectious Disease"/>
            <person name="Wu L."/>
            <person name="Ma J."/>
        </authorList>
    </citation>
    <scope>NUCLEOTIDE SEQUENCE [LARGE SCALE GENOMIC DNA]</scope>
    <source>
        <strain evidence="3">CGMCC 4.7152</strain>
    </source>
</reference>
<gene>
    <name evidence="2" type="ORF">ACFPIJ_64255</name>
</gene>
<evidence type="ECO:0000313" key="2">
    <source>
        <dbReference type="EMBL" id="MFC5008718.1"/>
    </source>
</evidence>
<comment type="caution">
    <text evidence="2">The sequence shown here is derived from an EMBL/GenBank/DDBJ whole genome shotgun (WGS) entry which is preliminary data.</text>
</comment>
<proteinExistence type="predicted"/>
<evidence type="ECO:0000259" key="1">
    <source>
        <dbReference type="Pfam" id="PF13020"/>
    </source>
</evidence>